<reference evidence="3 4" key="1">
    <citation type="submission" date="2014-06" db="EMBL/GenBank/DDBJ databases">
        <title>Rhizobium pelagicum/R2-400B4.</title>
        <authorList>
            <person name="Kimes N.E."/>
            <person name="Lopez-Perez M."/>
        </authorList>
    </citation>
    <scope>NUCLEOTIDE SEQUENCE [LARGE SCALE GENOMIC DNA]</scope>
    <source>
        <strain evidence="3 4">R2-400B4</strain>
    </source>
</reference>
<keyword evidence="2" id="KW-0812">Transmembrane</keyword>
<dbReference type="AlphaFoldDB" id="A0A922P0J1"/>
<dbReference type="RefSeq" id="WP_037189886.1">
    <property type="nucleotide sequence ID" value="NZ_JOKJ01000019.1"/>
</dbReference>
<keyword evidence="1" id="KW-0175">Coiled coil</keyword>
<comment type="caution">
    <text evidence="3">The sequence shown here is derived from an EMBL/GenBank/DDBJ whole genome shotgun (WGS) entry which is preliminary data.</text>
</comment>
<proteinExistence type="predicted"/>
<keyword evidence="4" id="KW-1185">Reference proteome</keyword>
<dbReference type="EMBL" id="JOKJ01000019">
    <property type="protein sequence ID" value="KEQ05626.1"/>
    <property type="molecule type" value="Genomic_DNA"/>
</dbReference>
<evidence type="ECO:0000313" key="4">
    <source>
        <dbReference type="Proteomes" id="UP000052167"/>
    </source>
</evidence>
<dbReference type="Proteomes" id="UP000052167">
    <property type="component" value="Unassembled WGS sequence"/>
</dbReference>
<feature type="transmembrane region" description="Helical" evidence="2">
    <location>
        <begin position="12"/>
        <end position="29"/>
    </location>
</feature>
<sequence>MDFLNYRSTELLLVATLICLVLSVKLLRLGKTSRYWKERARALHAEKVLESAKAEDEIVQARKEANELVEKVKKEAATQCFVAKAEVVKAEQTVVTLRRYEYLEGLTEYLKFQLEILADRVENCPNNPDLVTYYKNQVTEYREFCDEMLSLKRNDDE</sequence>
<name>A0A922P0J1_9HYPH</name>
<protein>
    <submittedName>
        <fullName evidence="3">Uncharacterized protein</fullName>
    </submittedName>
</protein>
<feature type="coiled-coil region" evidence="1">
    <location>
        <begin position="44"/>
        <end position="78"/>
    </location>
</feature>
<evidence type="ECO:0000256" key="2">
    <source>
        <dbReference type="SAM" id="Phobius"/>
    </source>
</evidence>
<evidence type="ECO:0000313" key="3">
    <source>
        <dbReference type="EMBL" id="KEQ05626.1"/>
    </source>
</evidence>
<keyword evidence="2" id="KW-1133">Transmembrane helix</keyword>
<evidence type="ECO:0000256" key="1">
    <source>
        <dbReference type="SAM" id="Coils"/>
    </source>
</evidence>
<accession>A0A922P0J1</accession>
<organism evidence="3 4">
    <name type="scientific">Pseudorhizobium pelagicum</name>
    <dbReference type="NCBI Taxonomy" id="1509405"/>
    <lineage>
        <taxon>Bacteria</taxon>
        <taxon>Pseudomonadati</taxon>
        <taxon>Pseudomonadota</taxon>
        <taxon>Alphaproteobacteria</taxon>
        <taxon>Hyphomicrobiales</taxon>
        <taxon>Rhizobiaceae</taxon>
        <taxon>Rhizobium/Agrobacterium group</taxon>
        <taxon>Pseudorhizobium</taxon>
    </lineage>
</organism>
<keyword evidence="2" id="KW-0472">Membrane</keyword>
<gene>
    <name evidence="3" type="ORF">GV68_08845</name>
</gene>